<dbReference type="Pfam" id="PF00702">
    <property type="entry name" value="Hydrolase"/>
    <property type="match status" value="1"/>
</dbReference>
<keyword evidence="3" id="KW-0813">Transport</keyword>
<dbReference type="InterPro" id="IPR023298">
    <property type="entry name" value="ATPase_P-typ_TM_dom_sf"/>
</dbReference>
<evidence type="ECO:0000256" key="5">
    <source>
        <dbReference type="ARBA" id="ARBA00022553"/>
    </source>
</evidence>
<keyword evidence="14 15" id="KW-0472">Membrane</keyword>
<dbReference type="InterPro" id="IPR045800">
    <property type="entry name" value="HMBD"/>
</dbReference>
<evidence type="ECO:0000259" key="17">
    <source>
        <dbReference type="Pfam" id="PF19335"/>
    </source>
</evidence>
<dbReference type="InterPro" id="IPR023299">
    <property type="entry name" value="ATPase_P-typ_cyto_dom_N"/>
</dbReference>
<feature type="non-terminal residue" evidence="18">
    <location>
        <position position="553"/>
    </location>
</feature>
<dbReference type="GO" id="GO:0016887">
    <property type="term" value="F:ATP hydrolysis activity"/>
    <property type="evidence" value="ECO:0007669"/>
    <property type="project" value="InterPro"/>
</dbReference>
<feature type="domain" description="P-type ATPase A" evidence="16">
    <location>
        <begin position="169"/>
        <end position="269"/>
    </location>
</feature>
<evidence type="ECO:0000259" key="16">
    <source>
        <dbReference type="Pfam" id="PF00122"/>
    </source>
</evidence>
<dbReference type="SUPFAM" id="SSF81665">
    <property type="entry name" value="Calcium ATPase, transmembrane domain M"/>
    <property type="match status" value="1"/>
</dbReference>
<evidence type="ECO:0000256" key="13">
    <source>
        <dbReference type="ARBA" id="ARBA00023065"/>
    </source>
</evidence>
<dbReference type="InterPro" id="IPR036412">
    <property type="entry name" value="HAD-like_sf"/>
</dbReference>
<dbReference type="GO" id="GO:0005524">
    <property type="term" value="F:ATP binding"/>
    <property type="evidence" value="ECO:0007669"/>
    <property type="project" value="UniProtKB-UniRule"/>
</dbReference>
<evidence type="ECO:0000256" key="15">
    <source>
        <dbReference type="RuleBase" id="RU362081"/>
    </source>
</evidence>
<dbReference type="SUPFAM" id="SSF81660">
    <property type="entry name" value="Metal cation-transporting ATPase, ATP-binding domain N"/>
    <property type="match status" value="1"/>
</dbReference>
<feature type="domain" description="Heavy metal binding" evidence="17">
    <location>
        <begin position="1"/>
        <end position="23"/>
    </location>
</feature>
<evidence type="ECO:0000256" key="3">
    <source>
        <dbReference type="ARBA" id="ARBA00022448"/>
    </source>
</evidence>
<evidence type="ECO:0000256" key="10">
    <source>
        <dbReference type="ARBA" id="ARBA00022842"/>
    </source>
</evidence>
<evidence type="ECO:0000256" key="12">
    <source>
        <dbReference type="ARBA" id="ARBA00022989"/>
    </source>
</evidence>
<dbReference type="PANTHER" id="PTHR43520:SF5">
    <property type="entry name" value="CATION-TRANSPORTING P-TYPE ATPASE-RELATED"/>
    <property type="match status" value="1"/>
</dbReference>
<dbReference type="InterPro" id="IPR001757">
    <property type="entry name" value="P_typ_ATPase"/>
</dbReference>
<feature type="transmembrane region" description="Helical" evidence="15">
    <location>
        <begin position="314"/>
        <end position="336"/>
    </location>
</feature>
<accession>A0A2M6YET1</accession>
<dbReference type="PANTHER" id="PTHR43520">
    <property type="entry name" value="ATP7, ISOFORM B"/>
    <property type="match status" value="1"/>
</dbReference>
<evidence type="ECO:0000256" key="4">
    <source>
        <dbReference type="ARBA" id="ARBA00022475"/>
    </source>
</evidence>
<dbReference type="SUPFAM" id="SSF56784">
    <property type="entry name" value="HAD-like"/>
    <property type="match status" value="1"/>
</dbReference>
<dbReference type="PRINTS" id="PR00119">
    <property type="entry name" value="CATATPASE"/>
</dbReference>
<evidence type="ECO:0000256" key="2">
    <source>
        <dbReference type="ARBA" id="ARBA00006024"/>
    </source>
</evidence>
<comment type="caution">
    <text evidence="18">The sequence shown here is derived from an EMBL/GenBank/DDBJ whole genome shotgun (WGS) entry which is preliminary data.</text>
</comment>
<dbReference type="InterPro" id="IPR027256">
    <property type="entry name" value="P-typ_ATPase_IB"/>
</dbReference>
<evidence type="ECO:0000256" key="11">
    <source>
        <dbReference type="ARBA" id="ARBA00022967"/>
    </source>
</evidence>
<feature type="transmembrane region" description="Helical" evidence="15">
    <location>
        <begin position="286"/>
        <end position="308"/>
    </location>
</feature>
<keyword evidence="6 15" id="KW-0812">Transmembrane</keyword>
<dbReference type="GO" id="GO:0043682">
    <property type="term" value="F:P-type divalent copper transporter activity"/>
    <property type="evidence" value="ECO:0007669"/>
    <property type="project" value="TreeGrafter"/>
</dbReference>
<dbReference type="InterPro" id="IPR023214">
    <property type="entry name" value="HAD_sf"/>
</dbReference>
<dbReference type="InterPro" id="IPR059000">
    <property type="entry name" value="ATPase_P-type_domA"/>
</dbReference>
<dbReference type="GO" id="GO:0005507">
    <property type="term" value="F:copper ion binding"/>
    <property type="evidence" value="ECO:0007669"/>
    <property type="project" value="TreeGrafter"/>
</dbReference>
<evidence type="ECO:0000256" key="9">
    <source>
        <dbReference type="ARBA" id="ARBA00022840"/>
    </source>
</evidence>
<dbReference type="PROSITE" id="PS00154">
    <property type="entry name" value="ATPASE_E1_E2"/>
    <property type="match status" value="1"/>
</dbReference>
<comment type="subcellular location">
    <subcellularLocation>
        <location evidence="1">Cell membrane</location>
        <topology evidence="1">Multi-pass membrane protein</topology>
    </subcellularLocation>
</comment>
<keyword evidence="11" id="KW-1278">Translocase</keyword>
<feature type="transmembrane region" description="Helical" evidence="15">
    <location>
        <begin position="104"/>
        <end position="129"/>
    </location>
</feature>
<dbReference type="Gene3D" id="3.40.1110.10">
    <property type="entry name" value="Calcium-transporting ATPase, cytoplasmic domain N"/>
    <property type="match status" value="1"/>
</dbReference>
<dbReference type="InterPro" id="IPR018303">
    <property type="entry name" value="ATPase_P-typ_P_site"/>
</dbReference>
<evidence type="ECO:0000256" key="7">
    <source>
        <dbReference type="ARBA" id="ARBA00022723"/>
    </source>
</evidence>
<keyword evidence="8 15" id="KW-0547">Nucleotide-binding</keyword>
<evidence type="ECO:0000256" key="1">
    <source>
        <dbReference type="ARBA" id="ARBA00004651"/>
    </source>
</evidence>
<proteinExistence type="inferred from homology"/>
<organism evidence="18 19">
    <name type="scientific">Candidatus Woesebacteria bacterium CG07_land_8_20_14_0_80_44_9</name>
    <dbReference type="NCBI Taxonomy" id="1975058"/>
    <lineage>
        <taxon>Bacteria</taxon>
        <taxon>Candidatus Woeseibacteriota</taxon>
    </lineage>
</organism>
<evidence type="ECO:0000256" key="14">
    <source>
        <dbReference type="ARBA" id="ARBA00023136"/>
    </source>
</evidence>
<reference evidence="19" key="1">
    <citation type="submission" date="2017-09" db="EMBL/GenBank/DDBJ databases">
        <title>Depth-based differentiation of microbial function through sediment-hosted aquifers and enrichment of novel symbionts in the deep terrestrial subsurface.</title>
        <authorList>
            <person name="Probst A.J."/>
            <person name="Ladd B."/>
            <person name="Jarett J.K."/>
            <person name="Geller-Mcgrath D.E."/>
            <person name="Sieber C.M.K."/>
            <person name="Emerson J.B."/>
            <person name="Anantharaman K."/>
            <person name="Thomas B.C."/>
            <person name="Malmstrom R."/>
            <person name="Stieglmeier M."/>
            <person name="Klingl A."/>
            <person name="Woyke T."/>
            <person name="Ryan C.M."/>
            <person name="Banfield J.F."/>
        </authorList>
    </citation>
    <scope>NUCLEOTIDE SEQUENCE [LARGE SCALE GENOMIC DNA]</scope>
</reference>
<dbReference type="NCBIfam" id="TIGR01494">
    <property type="entry name" value="ATPase_P-type"/>
    <property type="match status" value="1"/>
</dbReference>
<keyword evidence="12 15" id="KW-1133">Transmembrane helix</keyword>
<protein>
    <submittedName>
        <fullName evidence="18">Heavy metal translocating P-type ATPase</fullName>
    </submittedName>
</protein>
<keyword evidence="13" id="KW-0406">Ion transport</keyword>
<dbReference type="InterPro" id="IPR008250">
    <property type="entry name" value="ATPase_P-typ_transduc_dom_A_sf"/>
</dbReference>
<keyword evidence="9 15" id="KW-0067">ATP-binding</keyword>
<dbReference type="FunFam" id="2.70.150.10:FF:000002">
    <property type="entry name" value="Copper-transporting ATPase 1, putative"/>
    <property type="match status" value="1"/>
</dbReference>
<keyword evidence="4 15" id="KW-1003">Cell membrane</keyword>
<feature type="transmembrane region" description="Helical" evidence="15">
    <location>
        <begin position="74"/>
        <end position="92"/>
    </location>
</feature>
<sequence>MCPEVVSDKPGLCPKCGMDLVPVQEKSVSMHGGVEAASDFLRRFIIVTFLLIPLFLLTRTGLSLLGIGDFAFRHYLQFGVATGIFYSALIFFAHARHEIKAKKYGMMTLVSLAVGSGYLFSAVSTFIPAFAGAEFYLEISTLIWVLLFGHFLEAKSSAAAGDALSEVAKLLPKQAHLLKGKEVVEVDLTELKEGDIVLVKPGEKMPADGVIVKGKASVDESLISGESKPVEKKEQDQVVAGSICLDGSLEIRLTRVGESSMIGQIKKLITQAQMTKPSAQKLADRVASWLTFAALTVAILTVLVWFFLVGKPLVFALTLAITVLVIACPHALGLAIPTVSTIATTLAVKNGLFLKDLSKLEQVKDIDFVFFDKTGTLTGGEFGVTQVLPIGDLPEKKMLEIAAALEQYSSHVIGLSIVKYAQKQGVSLKKATDFKNLSGRGAEGKLGGINYWIGNKMLAKERMAFAKEVRKTFERLAAEGKTVVLLGSGKNVLGFLALSDEIKPESISAIFNLHHLGAKVAMLTGDNQKVAQSVARKLKIDTYFAEVLPEDKY</sequence>
<dbReference type="GO" id="GO:0055070">
    <property type="term" value="P:copper ion homeostasis"/>
    <property type="evidence" value="ECO:0007669"/>
    <property type="project" value="TreeGrafter"/>
</dbReference>
<dbReference type="GO" id="GO:0005886">
    <property type="term" value="C:plasma membrane"/>
    <property type="evidence" value="ECO:0007669"/>
    <property type="project" value="UniProtKB-SubCell"/>
</dbReference>
<dbReference type="Proteomes" id="UP000231669">
    <property type="component" value="Unassembled WGS sequence"/>
</dbReference>
<dbReference type="Pfam" id="PF00122">
    <property type="entry name" value="E1-E2_ATPase"/>
    <property type="match status" value="1"/>
</dbReference>
<evidence type="ECO:0000313" key="19">
    <source>
        <dbReference type="Proteomes" id="UP000231669"/>
    </source>
</evidence>
<keyword evidence="7 15" id="KW-0479">Metal-binding</keyword>
<dbReference type="Gene3D" id="2.70.150.10">
    <property type="entry name" value="Calcium-transporting ATPase, cytoplasmic transduction domain A"/>
    <property type="match status" value="1"/>
</dbReference>
<keyword evidence="5" id="KW-0597">Phosphoprotein</keyword>
<evidence type="ECO:0000256" key="8">
    <source>
        <dbReference type="ARBA" id="ARBA00022741"/>
    </source>
</evidence>
<feature type="transmembrane region" description="Helical" evidence="15">
    <location>
        <begin position="44"/>
        <end position="68"/>
    </location>
</feature>
<gene>
    <name evidence="18" type="ORF">COT08_00740</name>
</gene>
<name>A0A2M6YET1_9BACT</name>
<evidence type="ECO:0000256" key="6">
    <source>
        <dbReference type="ARBA" id="ARBA00022692"/>
    </source>
</evidence>
<dbReference type="SUPFAM" id="SSF81653">
    <property type="entry name" value="Calcium ATPase, transduction domain A"/>
    <property type="match status" value="1"/>
</dbReference>
<feature type="transmembrane region" description="Helical" evidence="15">
    <location>
        <begin position="135"/>
        <end position="152"/>
    </location>
</feature>
<comment type="similarity">
    <text evidence="2 15">Belongs to the cation transport ATPase (P-type) (TC 3.A.3) family. Type IB subfamily.</text>
</comment>
<dbReference type="Pfam" id="PF19335">
    <property type="entry name" value="HMBD"/>
    <property type="match status" value="1"/>
</dbReference>
<dbReference type="EMBL" id="PEXE01000017">
    <property type="protein sequence ID" value="PIU28678.1"/>
    <property type="molecule type" value="Genomic_DNA"/>
</dbReference>
<evidence type="ECO:0000313" key="18">
    <source>
        <dbReference type="EMBL" id="PIU28678.1"/>
    </source>
</evidence>
<keyword evidence="10" id="KW-0460">Magnesium</keyword>
<dbReference type="NCBIfam" id="TIGR01525">
    <property type="entry name" value="ATPase-IB_hvy"/>
    <property type="match status" value="1"/>
</dbReference>
<dbReference type="AlphaFoldDB" id="A0A2M6YET1"/>
<dbReference type="Gene3D" id="3.40.50.1000">
    <property type="entry name" value="HAD superfamily/HAD-like"/>
    <property type="match status" value="1"/>
</dbReference>